<evidence type="ECO:0000313" key="1">
    <source>
        <dbReference type="EMBL" id="NFN36440.1"/>
    </source>
</evidence>
<dbReference type="EMBL" id="SWVK01000023">
    <property type="protein sequence ID" value="NFN36440.1"/>
    <property type="molecule type" value="Genomic_DNA"/>
</dbReference>
<reference evidence="1 2" key="1">
    <citation type="submission" date="2019-04" db="EMBL/GenBank/DDBJ databases">
        <title>Genome sequencing of Clostridium botulinum Groups I-IV and Clostridium butyricum.</title>
        <authorList>
            <person name="Brunt J."/>
            <person name="Van Vliet A.H.M."/>
            <person name="Stringer S.C."/>
            <person name="Carter A.T."/>
            <person name="Peck M.W."/>
        </authorList>
    </citation>
    <scope>NUCLEOTIDE SEQUENCE [LARGE SCALE GENOMIC DNA]</scope>
    <source>
        <strain evidence="1 2">CB-K-33E</strain>
    </source>
</reference>
<name>A0A846JT76_CLOBO</name>
<organism evidence="1 2">
    <name type="scientific">Clostridium botulinum</name>
    <dbReference type="NCBI Taxonomy" id="1491"/>
    <lineage>
        <taxon>Bacteria</taxon>
        <taxon>Bacillati</taxon>
        <taxon>Bacillota</taxon>
        <taxon>Clostridia</taxon>
        <taxon>Eubacteriales</taxon>
        <taxon>Clostridiaceae</taxon>
        <taxon>Clostridium</taxon>
    </lineage>
</organism>
<dbReference type="AlphaFoldDB" id="A0A846JT76"/>
<dbReference type="Proteomes" id="UP000473681">
    <property type="component" value="Unassembled WGS sequence"/>
</dbReference>
<gene>
    <name evidence="1" type="ORF">FDB51_15250</name>
</gene>
<evidence type="ECO:0000313" key="2">
    <source>
        <dbReference type="Proteomes" id="UP000473681"/>
    </source>
</evidence>
<proteinExistence type="predicted"/>
<sequence length="149" mass="17753">MLKSISLEEMKLAKEFDEFCYMYDTYGYCGEIGDDKEDRQRNINSIYNGFVEKDFDPFLEQLKNIIDNENEEDNDDDIKKAKELFLRISKLNDIEYNIMMILDQVAMTVKKKLRFKFKNECVNDLIQSFHGDIDNIVEYLSNTYEVCLM</sequence>
<accession>A0A846JT76</accession>
<comment type="caution">
    <text evidence="1">The sequence shown here is derived from an EMBL/GenBank/DDBJ whole genome shotgun (WGS) entry which is preliminary data.</text>
</comment>
<protein>
    <submittedName>
        <fullName evidence="1">Uncharacterized protein</fullName>
    </submittedName>
</protein>